<organism evidence="4 5">
    <name type="scientific">Chryseobacterium luteum</name>
    <dbReference type="NCBI Taxonomy" id="421531"/>
    <lineage>
        <taxon>Bacteria</taxon>
        <taxon>Pseudomonadati</taxon>
        <taxon>Bacteroidota</taxon>
        <taxon>Flavobacteriia</taxon>
        <taxon>Flavobacteriales</taxon>
        <taxon>Weeksellaceae</taxon>
        <taxon>Chryseobacterium group</taxon>
        <taxon>Chryseobacterium</taxon>
    </lineage>
</organism>
<evidence type="ECO:0000256" key="1">
    <source>
        <dbReference type="ARBA" id="ARBA00023284"/>
    </source>
</evidence>
<dbReference type="eggNOG" id="COG0526">
    <property type="taxonomic scope" value="Bacteria"/>
</dbReference>
<feature type="chain" id="PRO_5001801247" evidence="2">
    <location>
        <begin position="21"/>
        <end position="172"/>
    </location>
</feature>
<dbReference type="InterPro" id="IPR017937">
    <property type="entry name" value="Thioredoxin_CS"/>
</dbReference>
<evidence type="ECO:0000256" key="2">
    <source>
        <dbReference type="SAM" id="SignalP"/>
    </source>
</evidence>
<dbReference type="SUPFAM" id="SSF52833">
    <property type="entry name" value="Thioredoxin-like"/>
    <property type="match status" value="1"/>
</dbReference>
<dbReference type="InterPro" id="IPR036249">
    <property type="entry name" value="Thioredoxin-like_sf"/>
</dbReference>
<dbReference type="RefSeq" id="WP_034704461.1">
    <property type="nucleotide sequence ID" value="NZ_JPRO01000007.1"/>
</dbReference>
<dbReference type="EMBL" id="JPRO01000007">
    <property type="protein sequence ID" value="KFF03852.1"/>
    <property type="molecule type" value="Genomic_DNA"/>
</dbReference>
<proteinExistence type="predicted"/>
<feature type="domain" description="Thioredoxin" evidence="3">
    <location>
        <begin position="6"/>
        <end position="151"/>
    </location>
</feature>
<dbReference type="Proteomes" id="UP000028703">
    <property type="component" value="Unassembled WGS sequence"/>
</dbReference>
<name>A0A085ZHD8_9FLAO</name>
<evidence type="ECO:0000259" key="3">
    <source>
        <dbReference type="PROSITE" id="PS51352"/>
    </source>
</evidence>
<dbReference type="OrthoDB" id="120730at2"/>
<dbReference type="Pfam" id="PF13899">
    <property type="entry name" value="Thioredoxin_7"/>
    <property type="match status" value="1"/>
</dbReference>
<sequence>MKFFKVIIVASLFLFQLSAAQEKADVELNKALTEAKAQKKNVLLVFHASWCGWCKLMEKNMNLPETKPIFDKKFVTTYIDVQERGEKKKLENPGGQELMNKYKGQDAGLPFWLILNPEGEVLADSFDSKGENLGSPATPEEVSSFLAKLEKSSKLNKDELQTIQKVFVKKDK</sequence>
<dbReference type="PROSITE" id="PS51352">
    <property type="entry name" value="THIOREDOXIN_2"/>
    <property type="match status" value="1"/>
</dbReference>
<dbReference type="AlphaFoldDB" id="A0A085ZHD8"/>
<evidence type="ECO:0000313" key="5">
    <source>
        <dbReference type="Proteomes" id="UP000028703"/>
    </source>
</evidence>
<accession>A0A085ZHD8</accession>
<dbReference type="PROSITE" id="PS00194">
    <property type="entry name" value="THIOREDOXIN_1"/>
    <property type="match status" value="1"/>
</dbReference>
<dbReference type="Gene3D" id="3.40.30.10">
    <property type="entry name" value="Glutaredoxin"/>
    <property type="match status" value="1"/>
</dbReference>
<protein>
    <submittedName>
        <fullName evidence="4">Thioredoxin</fullName>
    </submittedName>
</protein>
<evidence type="ECO:0000313" key="4">
    <source>
        <dbReference type="EMBL" id="KFF03852.1"/>
    </source>
</evidence>
<reference evidence="4 5" key="1">
    <citation type="submission" date="2014-07" db="EMBL/GenBank/DDBJ databases">
        <title>Genome of Chryseobacterium luteum DSM 18605.</title>
        <authorList>
            <person name="Stropko S.J."/>
            <person name="Pipes S.E."/>
            <person name="Newman J.D."/>
        </authorList>
    </citation>
    <scope>NUCLEOTIDE SEQUENCE [LARGE SCALE GENOMIC DNA]</scope>
    <source>
        <strain evidence="4 5">DSM 18605</strain>
    </source>
</reference>
<keyword evidence="5" id="KW-1185">Reference proteome</keyword>
<keyword evidence="2" id="KW-0732">Signal</keyword>
<gene>
    <name evidence="4" type="ORF">IX38_10605</name>
</gene>
<dbReference type="InterPro" id="IPR013766">
    <property type="entry name" value="Thioredoxin_domain"/>
</dbReference>
<dbReference type="STRING" id="421531.IX38_10605"/>
<keyword evidence="1" id="KW-0676">Redox-active center</keyword>
<feature type="signal peptide" evidence="2">
    <location>
        <begin position="1"/>
        <end position="20"/>
    </location>
</feature>
<comment type="caution">
    <text evidence="4">The sequence shown here is derived from an EMBL/GenBank/DDBJ whole genome shotgun (WGS) entry which is preliminary data.</text>
</comment>